<proteinExistence type="predicted"/>
<evidence type="ECO:0000313" key="2">
    <source>
        <dbReference type="Proteomes" id="UP001296104"/>
    </source>
</evidence>
<organism evidence="1 2">
    <name type="scientific">Lecanosticta acicola</name>
    <dbReference type="NCBI Taxonomy" id="111012"/>
    <lineage>
        <taxon>Eukaryota</taxon>
        <taxon>Fungi</taxon>
        <taxon>Dikarya</taxon>
        <taxon>Ascomycota</taxon>
        <taxon>Pezizomycotina</taxon>
        <taxon>Dothideomycetes</taxon>
        <taxon>Dothideomycetidae</taxon>
        <taxon>Mycosphaerellales</taxon>
        <taxon>Mycosphaerellaceae</taxon>
        <taxon>Lecanosticta</taxon>
    </lineage>
</organism>
<comment type="caution">
    <text evidence="1">The sequence shown here is derived from an EMBL/GenBank/DDBJ whole genome shotgun (WGS) entry which is preliminary data.</text>
</comment>
<protein>
    <submittedName>
        <fullName evidence="1">Uncharacterized protein</fullName>
    </submittedName>
</protein>
<dbReference type="Proteomes" id="UP001296104">
    <property type="component" value="Unassembled WGS sequence"/>
</dbReference>
<evidence type="ECO:0000313" key="1">
    <source>
        <dbReference type="EMBL" id="CAK3769909.1"/>
    </source>
</evidence>
<reference evidence="1" key="1">
    <citation type="submission" date="2023-11" db="EMBL/GenBank/DDBJ databases">
        <authorList>
            <person name="Alioto T."/>
            <person name="Alioto T."/>
            <person name="Gomez Garrido J."/>
        </authorList>
    </citation>
    <scope>NUCLEOTIDE SEQUENCE</scope>
</reference>
<gene>
    <name evidence="1" type="ORF">LECACI_7A000418</name>
</gene>
<dbReference type="AlphaFoldDB" id="A0AAI8YRI9"/>
<sequence length="93" mass="10716">MSQFFDDLQNVCKHLRTVKILFQDEKNPVLWEKKRTALVNALKLLAELSSDCVLDLCEFEEETKEAFWKLVADDEKAGKKGGVEREAQKKTSL</sequence>
<dbReference type="EMBL" id="CAVMBE010000001">
    <property type="protein sequence ID" value="CAK3769909.1"/>
    <property type="molecule type" value="Genomic_DNA"/>
</dbReference>
<name>A0AAI8YRI9_9PEZI</name>
<accession>A0AAI8YRI9</accession>
<keyword evidence="2" id="KW-1185">Reference proteome</keyword>